<evidence type="ECO:0000256" key="3">
    <source>
        <dbReference type="ARBA" id="ARBA00018024"/>
    </source>
</evidence>
<protein>
    <recommendedName>
        <fullName evidence="3 5">Flagellar hook-basal body complex protein FliE</fullName>
    </recommendedName>
</protein>
<keyword evidence="6" id="KW-0969">Cilium</keyword>
<proteinExistence type="inferred from homology"/>
<dbReference type="RefSeq" id="WP_343876849.1">
    <property type="nucleotide sequence ID" value="NZ_BAAAFW010000041.1"/>
</dbReference>
<evidence type="ECO:0000256" key="4">
    <source>
        <dbReference type="ARBA" id="ARBA00023143"/>
    </source>
</evidence>
<reference evidence="7" key="1">
    <citation type="journal article" date="2019" name="Int. J. Syst. Evol. Microbiol.">
        <title>The Global Catalogue of Microorganisms (GCM) 10K type strain sequencing project: providing services to taxonomists for standard genome sequencing and annotation.</title>
        <authorList>
            <consortium name="The Broad Institute Genomics Platform"/>
            <consortium name="The Broad Institute Genome Sequencing Center for Infectious Disease"/>
            <person name="Wu L."/>
            <person name="Ma J."/>
        </authorList>
    </citation>
    <scope>NUCLEOTIDE SEQUENCE [LARGE SCALE GENOMIC DNA]</scope>
    <source>
        <strain evidence="7">CGMCC 4.1530</strain>
    </source>
</reference>
<evidence type="ECO:0000313" key="7">
    <source>
        <dbReference type="Proteomes" id="UP001596215"/>
    </source>
</evidence>
<accession>A0ABW1VQF4</accession>
<evidence type="ECO:0000256" key="5">
    <source>
        <dbReference type="HAMAP-Rule" id="MF_00724"/>
    </source>
</evidence>
<dbReference type="Proteomes" id="UP001596215">
    <property type="component" value="Unassembled WGS sequence"/>
</dbReference>
<dbReference type="InterPro" id="IPR001624">
    <property type="entry name" value="FliE"/>
</dbReference>
<dbReference type="EMBL" id="JBHSUC010000023">
    <property type="protein sequence ID" value="MFC6363269.1"/>
    <property type="molecule type" value="Genomic_DNA"/>
</dbReference>
<dbReference type="PRINTS" id="PR01006">
    <property type="entry name" value="FLGHOOKFLIE"/>
</dbReference>
<dbReference type="HAMAP" id="MF_00724">
    <property type="entry name" value="FliE"/>
    <property type="match status" value="1"/>
</dbReference>
<dbReference type="NCBIfam" id="TIGR00205">
    <property type="entry name" value="fliE"/>
    <property type="match status" value="1"/>
</dbReference>
<gene>
    <name evidence="5 6" type="primary">fliE</name>
    <name evidence="6" type="ORF">ACFP73_14445</name>
</gene>
<evidence type="ECO:0000313" key="6">
    <source>
        <dbReference type="EMBL" id="MFC6363269.1"/>
    </source>
</evidence>
<dbReference type="Pfam" id="PF02049">
    <property type="entry name" value="FliE"/>
    <property type="match status" value="1"/>
</dbReference>
<sequence length="102" mass="11011">MSSLIQQVSAEMSVMAGIAGGKEKAAEQGQSFSGLLRSALGNISQHYNRSQADSEKFDAGDSHISLNDLMLEMQKATISLQMGVQVRNKLVNAYTDIMNMSV</sequence>
<dbReference type="PANTHER" id="PTHR34653:SF1">
    <property type="entry name" value="FLAGELLAR HOOK-BASAL BODY COMPLEX PROTEIN FLIE"/>
    <property type="match status" value="1"/>
</dbReference>
<comment type="subcellular location">
    <subcellularLocation>
        <location evidence="1 5">Bacterial flagellum basal body</location>
    </subcellularLocation>
</comment>
<keyword evidence="6" id="KW-0282">Flagellum</keyword>
<keyword evidence="4 5" id="KW-0975">Bacterial flagellum</keyword>
<keyword evidence="6" id="KW-0966">Cell projection</keyword>
<evidence type="ECO:0000256" key="1">
    <source>
        <dbReference type="ARBA" id="ARBA00004117"/>
    </source>
</evidence>
<organism evidence="6 7">
    <name type="scientific">Tatumella punctata</name>
    <dbReference type="NCBI Taxonomy" id="399969"/>
    <lineage>
        <taxon>Bacteria</taxon>
        <taxon>Pseudomonadati</taxon>
        <taxon>Pseudomonadota</taxon>
        <taxon>Gammaproteobacteria</taxon>
        <taxon>Enterobacterales</taxon>
        <taxon>Erwiniaceae</taxon>
        <taxon>Tatumella</taxon>
    </lineage>
</organism>
<dbReference type="PANTHER" id="PTHR34653">
    <property type="match status" value="1"/>
</dbReference>
<comment type="caution">
    <text evidence="6">The sequence shown here is derived from an EMBL/GenBank/DDBJ whole genome shotgun (WGS) entry which is preliminary data.</text>
</comment>
<comment type="similarity">
    <text evidence="2 5">Belongs to the FliE family.</text>
</comment>
<evidence type="ECO:0000256" key="2">
    <source>
        <dbReference type="ARBA" id="ARBA00009272"/>
    </source>
</evidence>
<keyword evidence="7" id="KW-1185">Reference proteome</keyword>
<name>A0ABW1VQF4_9GAMM</name>